<proteinExistence type="predicted"/>
<gene>
    <name evidence="2" type="ORF">DI640_12915</name>
</gene>
<reference evidence="2 3" key="1">
    <citation type="submission" date="2017-08" db="EMBL/GenBank/DDBJ databases">
        <title>Infants hospitalized years apart are colonized by the same room-sourced microbial strains.</title>
        <authorList>
            <person name="Brooks B."/>
            <person name="Olm M.R."/>
            <person name="Firek B.A."/>
            <person name="Baker R."/>
            <person name="Thomas B.C."/>
            <person name="Morowitz M.J."/>
            <person name="Banfield J.F."/>
        </authorList>
    </citation>
    <scope>NUCLEOTIDE SEQUENCE [LARGE SCALE GENOMIC DNA]</scope>
    <source>
        <strain evidence="2">S2_018_000_R3_119</strain>
    </source>
</reference>
<evidence type="ECO:0000256" key="1">
    <source>
        <dbReference type="SAM" id="MobiDB-lite"/>
    </source>
</evidence>
<name>A0A2W4YQF8_9SPHN</name>
<feature type="region of interest" description="Disordered" evidence="1">
    <location>
        <begin position="332"/>
        <end position="354"/>
    </location>
</feature>
<evidence type="ECO:0000313" key="2">
    <source>
        <dbReference type="EMBL" id="PZO72270.1"/>
    </source>
</evidence>
<comment type="caution">
    <text evidence="2">The sequence shown here is derived from an EMBL/GenBank/DDBJ whole genome shotgun (WGS) entry which is preliminary data.</text>
</comment>
<protein>
    <submittedName>
        <fullName evidence="2">Uncharacterized protein</fullName>
    </submittedName>
</protein>
<dbReference type="Proteomes" id="UP000249555">
    <property type="component" value="Unassembled WGS sequence"/>
</dbReference>
<evidence type="ECO:0000313" key="3">
    <source>
        <dbReference type="Proteomes" id="UP000249555"/>
    </source>
</evidence>
<dbReference type="AlphaFoldDB" id="A0A2W4YQF8"/>
<organism evidence="2 3">
    <name type="scientific">Sphingomonas taxi</name>
    <dbReference type="NCBI Taxonomy" id="1549858"/>
    <lineage>
        <taxon>Bacteria</taxon>
        <taxon>Pseudomonadati</taxon>
        <taxon>Pseudomonadota</taxon>
        <taxon>Alphaproteobacteria</taxon>
        <taxon>Sphingomonadales</taxon>
        <taxon>Sphingomonadaceae</taxon>
        <taxon>Sphingomonas</taxon>
    </lineage>
</organism>
<dbReference type="EMBL" id="QFMX01000013">
    <property type="protein sequence ID" value="PZO72270.1"/>
    <property type="molecule type" value="Genomic_DNA"/>
</dbReference>
<sequence length="354" mass="38253">MSGGGIIESVAGVLGIGGGGGGGGGGGSSGGDDGWHQKTMNPASWGGIQLGIETQHLTWMSILAGLVGTYSLIRDYQLRRRMVDLHERSVDQAEEYLELAKRHYNEIALPAFNRTRDHFDYVRNNYRPFIDLYLREAKRWLVYTPDYETAMGRTMSVVQTQLDRARKQRSRMRGKFEIGRSCHEDLIFSIRGAELRASAADRGFRYEDAKKQKMDEFYWNRLSAGAEVAASAMANAISGLNQSSAMVSTALGRVGDATQGIARATSLLTGAMGEQSDFYNGLGNVGFGAMRQNMRRTELSTKVGADSMVSTANISSIANGARSGFGGLSTITGSVGSQRPTARPSHLNTTGPAV</sequence>
<accession>A0A2W4YQF8</accession>